<keyword evidence="5" id="KW-0418">Kinase</keyword>
<dbReference type="GO" id="GO:0007165">
    <property type="term" value="P:signal transduction"/>
    <property type="evidence" value="ECO:0007669"/>
    <property type="project" value="TreeGrafter"/>
</dbReference>
<dbReference type="InterPro" id="IPR036034">
    <property type="entry name" value="PDZ_sf"/>
</dbReference>
<dbReference type="InterPro" id="IPR020590">
    <property type="entry name" value="Guanylate_kinase_CS"/>
</dbReference>
<feature type="region of interest" description="Disordered" evidence="4">
    <location>
        <begin position="179"/>
        <end position="241"/>
    </location>
</feature>
<feature type="region of interest" description="Disordered" evidence="4">
    <location>
        <begin position="896"/>
        <end position="968"/>
    </location>
</feature>
<feature type="compositionally biased region" description="Polar residues" evidence="4">
    <location>
        <begin position="221"/>
        <end position="241"/>
    </location>
</feature>
<feature type="compositionally biased region" description="Basic and acidic residues" evidence="4">
    <location>
        <begin position="287"/>
        <end position="299"/>
    </location>
</feature>
<keyword evidence="6" id="KW-1185">Reference proteome</keyword>
<keyword evidence="3" id="KW-0472">Membrane</keyword>
<feature type="non-terminal residue" evidence="5">
    <location>
        <position position="1092"/>
    </location>
</feature>
<organism evidence="5 6">
    <name type="scientific">Paramuricea clavata</name>
    <name type="common">Red gorgonian</name>
    <name type="synonym">Violescent sea-whip</name>
    <dbReference type="NCBI Taxonomy" id="317549"/>
    <lineage>
        <taxon>Eukaryota</taxon>
        <taxon>Metazoa</taxon>
        <taxon>Cnidaria</taxon>
        <taxon>Anthozoa</taxon>
        <taxon>Octocorallia</taxon>
        <taxon>Malacalcyonacea</taxon>
        <taxon>Plexauridae</taxon>
        <taxon>Paramuricea</taxon>
    </lineage>
</organism>
<feature type="compositionally biased region" description="Low complexity" evidence="4">
    <location>
        <begin position="896"/>
        <end position="928"/>
    </location>
</feature>
<dbReference type="Pfam" id="PF00625">
    <property type="entry name" value="Guanylate_kin"/>
    <property type="match status" value="1"/>
</dbReference>
<dbReference type="SUPFAM" id="SSF52540">
    <property type="entry name" value="P-loop containing nucleoside triphosphate hydrolases"/>
    <property type="match status" value="1"/>
</dbReference>
<evidence type="ECO:0000313" key="6">
    <source>
        <dbReference type="Proteomes" id="UP001152795"/>
    </source>
</evidence>
<dbReference type="FunFam" id="2.30.42.10:FF:000005">
    <property type="entry name" value="Membrane associated guanylate kinase, WW and PDZ domain containing 1"/>
    <property type="match status" value="1"/>
</dbReference>
<evidence type="ECO:0000256" key="3">
    <source>
        <dbReference type="ARBA" id="ARBA00023136"/>
    </source>
</evidence>
<dbReference type="Pfam" id="PF00397">
    <property type="entry name" value="WW"/>
    <property type="match status" value="2"/>
</dbReference>
<dbReference type="CDD" id="cd00201">
    <property type="entry name" value="WW"/>
    <property type="match status" value="2"/>
</dbReference>
<dbReference type="FunFam" id="2.20.70.10:FF:000001">
    <property type="entry name" value="Membrane-associated guanylate kinase, WW and PDZ domain-containing protein 1"/>
    <property type="match status" value="1"/>
</dbReference>
<feature type="compositionally biased region" description="Polar residues" evidence="4">
    <location>
        <begin position="725"/>
        <end position="739"/>
    </location>
</feature>
<dbReference type="EMBL" id="CACRXK020003934">
    <property type="protein sequence ID" value="CAB4000820.1"/>
    <property type="molecule type" value="Genomic_DNA"/>
</dbReference>
<sequence>MSKKGTLGRKGKHWSQRVREIVVVKSANGSFNVCIEGGAENGEFARIGSFKQDKVKYKQGKLHVNDVILEVSDVAIAGYTLPDVVSLIKKTGDVLKMQVVKPGYGISGDLKEYLAGRFEEDDVDSELQKTIRDNLYERTVPCTTRAPRGDEKPGIDYIFVSVEEFKEMERKGELLESGIFGDNYYGTPKPPKDPSKLKIPQPNNNHDDRGSDTSSLRREQSYTNSNNANTNMGRLKQQSEMSKSYHAALHIGHMDSLGTLMDNWEIAYTEDNEKYFIDHSTGTTQWHDPRLADKQKNDPNECDEDELPYGWEKVEDPKFGTYYIDHVNRTTQFENPVSASKRGNEKGSAMNESPSRQGPPSMTSAAALAKKQEAEAAARWPTAGFGMQGYPPPSSGYDYNGYNQNSVKEERITTVLQKGLRGFGFTIVGGDHPEEMLQVKSIVPGGPASVDGKIRIGDSLTKVNGMSVVGHSHRYVVSMFQSMSQGDEVELDLIRGYPLPFDPDDPNIHSVGSYTVVPPYHDDLESPPPFDTGDGYRNGDFANGHYKDTLQMNKYHKSNTITASGNSAFNEPDRDIAGRGNRPNSEVYNDQVDRPQFHSSTLPRTSTQRTVKAEPPRVPVETLNVVVIKGSNGFGFTIADSNQGQRIKQIMDASRCQDLKEGDLLIEINGFNVQRYSHNEVVNMLKSCPRDTEAEIIVQRGVPMEPSPIAPRRPMEITKQRAPRAQSTPPSSQYQTNVAVATEGEPTRNYDTGSLQRPSRQAKVSTVVESSTVNTYPSLRRAVATSLKANGAETGSIGGGSTRTGDDYLEMTLLLKRGDGGFGFRVVGGDEEGSQIAVGKIVPKSAAHKDGRLRRGDEILTIDDVSVVGSTHRHAISLMSSAAANNKVKLTIRRWNNGSRSGRSTPVGSLRRSLSQASQLSDLSQTSSKFSRSAGNLAGGYNGGHMRGELSSARSAPSIPKQYGGEKPRYYDVSHYQSEGELGGYQNDTNMANQKDILLQRNEDEGFGFVILSTSNMIGSTVGRIIDGSPADRSGQLQIGDRLVVVNGQSIVGMHHSDIVDMIKQSGTRVNLKIIPRPDEEPAIPKDRTTRK</sequence>
<evidence type="ECO:0000256" key="4">
    <source>
        <dbReference type="SAM" id="MobiDB-lite"/>
    </source>
</evidence>
<dbReference type="PROSITE" id="PS50020">
    <property type="entry name" value="WW_DOMAIN_2"/>
    <property type="match status" value="2"/>
</dbReference>
<dbReference type="SUPFAM" id="SSF51045">
    <property type="entry name" value="WW domain"/>
    <property type="match status" value="2"/>
</dbReference>
<dbReference type="SMART" id="SM00456">
    <property type="entry name" value="WW"/>
    <property type="match status" value="2"/>
</dbReference>
<dbReference type="Gene3D" id="2.20.70.10">
    <property type="match status" value="2"/>
</dbReference>
<dbReference type="InterPro" id="IPR008145">
    <property type="entry name" value="GK/Ca_channel_bsu"/>
</dbReference>
<reference evidence="5" key="1">
    <citation type="submission" date="2020-04" db="EMBL/GenBank/DDBJ databases">
        <authorList>
            <person name="Alioto T."/>
            <person name="Alioto T."/>
            <person name="Gomez Garrido J."/>
        </authorList>
    </citation>
    <scope>NUCLEOTIDE SEQUENCE</scope>
    <source>
        <strain evidence="5">A484AB</strain>
    </source>
</reference>
<feature type="compositionally biased region" description="Polar residues" evidence="4">
    <location>
        <begin position="597"/>
        <end position="610"/>
    </location>
</feature>
<keyword evidence="2" id="KW-0677">Repeat</keyword>
<protein>
    <submittedName>
        <fullName evidence="5">Membrane-associated guanylate kinase, WW and PDZ domain-containing 1 isoform X2</fullName>
    </submittedName>
</protein>
<name>A0A6S7HCU6_PARCT</name>
<comment type="subcellular location">
    <subcellularLocation>
        <location evidence="1">Membrane</location>
        <topology evidence="1">Peripheral membrane protein</topology>
    </subcellularLocation>
</comment>
<feature type="compositionally biased region" description="Basic and acidic residues" evidence="4">
    <location>
        <begin position="205"/>
        <end position="220"/>
    </location>
</feature>
<feature type="compositionally biased region" description="Polar residues" evidence="4">
    <location>
        <begin position="350"/>
        <end position="364"/>
    </location>
</feature>
<gene>
    <name evidence="5" type="ORF">PACLA_8A047098</name>
</gene>
<feature type="region of interest" description="Disordered" evidence="4">
    <location>
        <begin position="287"/>
        <end position="307"/>
    </location>
</feature>
<dbReference type="CDD" id="cd06734">
    <property type="entry name" value="PDZ4_MAGI-1_3-like"/>
    <property type="match status" value="1"/>
</dbReference>
<dbReference type="FunFam" id="2.30.42.10:FF:000144">
    <property type="entry name" value="Membrane associated guanylate kinase, WW and PDZ domain containing 2"/>
    <property type="match status" value="1"/>
</dbReference>
<dbReference type="InterPro" id="IPR001478">
    <property type="entry name" value="PDZ"/>
</dbReference>
<evidence type="ECO:0000256" key="1">
    <source>
        <dbReference type="ARBA" id="ARBA00004170"/>
    </source>
</evidence>
<dbReference type="SUPFAM" id="SSF50156">
    <property type="entry name" value="PDZ domain-like"/>
    <property type="match status" value="5"/>
</dbReference>
<evidence type="ECO:0000313" key="5">
    <source>
        <dbReference type="EMBL" id="CAB4000820.1"/>
    </source>
</evidence>
<dbReference type="OrthoDB" id="66881at2759"/>
<dbReference type="PANTHER" id="PTHR10316:SF40">
    <property type="entry name" value="LD27118P"/>
    <property type="match status" value="1"/>
</dbReference>
<keyword evidence="5" id="KW-0808">Transferase</keyword>
<dbReference type="FunFam" id="3.30.63.10:FF:000003">
    <property type="entry name" value="Membrane-associated guanylate kinase, WW and PDZ domain-containing protein 3 isoform 1"/>
    <property type="match status" value="1"/>
</dbReference>
<dbReference type="Proteomes" id="UP001152795">
    <property type="component" value="Unassembled WGS sequence"/>
</dbReference>
<dbReference type="SMART" id="SM00072">
    <property type="entry name" value="GuKc"/>
    <property type="match status" value="1"/>
</dbReference>
<dbReference type="Gene3D" id="2.30.42.10">
    <property type="match status" value="5"/>
</dbReference>
<proteinExistence type="predicted"/>
<dbReference type="AlphaFoldDB" id="A0A6S7HCU6"/>
<dbReference type="PROSITE" id="PS50052">
    <property type="entry name" value="GUANYLATE_KINASE_2"/>
    <property type="match status" value="1"/>
</dbReference>
<feature type="region of interest" description="Disordered" evidence="4">
    <location>
        <begin position="718"/>
        <end position="763"/>
    </location>
</feature>
<dbReference type="GO" id="GO:0016301">
    <property type="term" value="F:kinase activity"/>
    <property type="evidence" value="ECO:0007669"/>
    <property type="project" value="UniProtKB-KW"/>
</dbReference>
<dbReference type="InterPro" id="IPR001202">
    <property type="entry name" value="WW_dom"/>
</dbReference>
<accession>A0A6S7HCU6</accession>
<dbReference type="CDD" id="cd06732">
    <property type="entry name" value="PDZ2_MAGI-1_3-like"/>
    <property type="match status" value="1"/>
</dbReference>
<feature type="compositionally biased region" description="Polar residues" evidence="4">
    <location>
        <begin position="749"/>
        <end position="763"/>
    </location>
</feature>
<dbReference type="InterPro" id="IPR027417">
    <property type="entry name" value="P-loop_NTPase"/>
</dbReference>
<dbReference type="GO" id="GO:0005737">
    <property type="term" value="C:cytoplasm"/>
    <property type="evidence" value="ECO:0007669"/>
    <property type="project" value="TreeGrafter"/>
</dbReference>
<dbReference type="Pfam" id="PF00595">
    <property type="entry name" value="PDZ"/>
    <property type="match status" value="5"/>
</dbReference>
<dbReference type="SMART" id="SM00228">
    <property type="entry name" value="PDZ"/>
    <property type="match status" value="5"/>
</dbReference>
<dbReference type="InterPro" id="IPR036020">
    <property type="entry name" value="WW_dom_sf"/>
</dbReference>
<dbReference type="PROSITE" id="PS50106">
    <property type="entry name" value="PDZ"/>
    <property type="match status" value="5"/>
</dbReference>
<dbReference type="PROSITE" id="PS00856">
    <property type="entry name" value="GUANYLATE_KINASE_1"/>
    <property type="match status" value="1"/>
</dbReference>
<feature type="region of interest" description="Disordered" evidence="4">
    <location>
        <begin position="334"/>
        <end position="373"/>
    </location>
</feature>
<dbReference type="InterPro" id="IPR008144">
    <property type="entry name" value="Guanylate_kin-like_dom"/>
</dbReference>
<dbReference type="Gene3D" id="3.30.63.10">
    <property type="entry name" value="Guanylate Kinase phosphate binding domain"/>
    <property type="match status" value="1"/>
</dbReference>
<feature type="region of interest" description="Disordered" evidence="4">
    <location>
        <begin position="561"/>
        <end position="615"/>
    </location>
</feature>
<dbReference type="PROSITE" id="PS01159">
    <property type="entry name" value="WW_DOMAIN_1"/>
    <property type="match status" value="2"/>
</dbReference>
<evidence type="ECO:0000256" key="2">
    <source>
        <dbReference type="ARBA" id="ARBA00022737"/>
    </source>
</evidence>
<comment type="caution">
    <text evidence="5">The sequence shown here is derived from an EMBL/GenBank/DDBJ whole genome shotgun (WGS) entry which is preliminary data.</text>
</comment>
<dbReference type="PANTHER" id="PTHR10316">
    <property type="entry name" value="MEMBRANE ASSOCIATED GUANYLATE KINASE-RELATED"/>
    <property type="match status" value="1"/>
</dbReference>
<dbReference type="GO" id="GO:0016020">
    <property type="term" value="C:membrane"/>
    <property type="evidence" value="ECO:0007669"/>
    <property type="project" value="UniProtKB-SubCell"/>
</dbReference>